<proteinExistence type="inferred from homology"/>
<reference evidence="6 7" key="1">
    <citation type="submission" date="2015-09" db="EMBL/GenBank/DDBJ databases">
        <authorList>
            <consortium name="Pathogen Informatics"/>
        </authorList>
    </citation>
    <scope>NUCLEOTIDE SEQUENCE [LARGE SCALE GENOMIC DNA]</scope>
    <source>
        <strain evidence="6 7">2789STDY5608840</strain>
    </source>
</reference>
<keyword evidence="2 6" id="KW-0808">Transferase</keyword>
<keyword evidence="3 6" id="KW-0418">Kinase</keyword>
<dbReference type="InterPro" id="IPR018485">
    <property type="entry name" value="FGGY_C"/>
</dbReference>
<evidence type="ECO:0000256" key="1">
    <source>
        <dbReference type="ARBA" id="ARBA00009156"/>
    </source>
</evidence>
<dbReference type="Pfam" id="PF02782">
    <property type="entry name" value="FGGY_C"/>
    <property type="match status" value="1"/>
</dbReference>
<organism evidence="6 7">
    <name type="scientific">Bacteroides finegoldii</name>
    <dbReference type="NCBI Taxonomy" id="338188"/>
    <lineage>
        <taxon>Bacteria</taxon>
        <taxon>Pseudomonadati</taxon>
        <taxon>Bacteroidota</taxon>
        <taxon>Bacteroidia</taxon>
        <taxon>Bacteroidales</taxon>
        <taxon>Bacteroidaceae</taxon>
        <taxon>Bacteroides</taxon>
    </lineage>
</organism>
<name>A0A173X3L6_9BACE</name>
<sequence length="531" mass="57616">MKSDAKSTIETGKAILGIELGSTRIKAVLIDQENKPIAQGNHTWENQLVDGLWTYSIEAIWSGLQDCYADLRSNVKNLYGIEIENLAAIGVSAMMHGYMPFNAKEEILVPFRTWRNTNTGRAAAALSDLFVYNIPLRWSISHLYQAILDNEAHVKDIDFLTTLAGYVHWQLTGEKVLGIGDASGMLPIDPTTHNYSAEMVAKFDKLIAPNQYNWTLQDILPKVLSAGESAGVLTPEGSKKLDASGHLKAGIPVCPPEGDAGTGMVATNAVKQRTGNVSAGTSSFSMIVLEKELSKPYEMIDMVTTPDGSLVAMVHCNNCTSDLNAWVNLFKEYQELLGIPIDMNEIYSKLYNIALTGDADCGGLLSYNYISGEPVTGLAEGRPLFVRSANDKFNLANFMRSHLYASVGVLKIGNDILFNEEKIKVDRITGHGGLFKTKGVGQRILAAAINSPISVMETAGEGGAWGIALLGSYLVNNEKKQSLADFLDEKVFVGDAGIEVSPTAENVAGFNTYIENYKAGLPIEEAAVKFK</sequence>
<dbReference type="RefSeq" id="WP_055278276.1">
    <property type="nucleotide sequence ID" value="NZ_CABIXA010000001.1"/>
</dbReference>
<dbReference type="PANTHER" id="PTHR43095:SF5">
    <property type="entry name" value="XYLULOSE KINASE"/>
    <property type="match status" value="1"/>
</dbReference>
<dbReference type="Pfam" id="PF00370">
    <property type="entry name" value="FGGY_N"/>
    <property type="match status" value="1"/>
</dbReference>
<feature type="domain" description="Carbohydrate kinase FGGY C-terminal" evidence="5">
    <location>
        <begin position="276"/>
        <end position="473"/>
    </location>
</feature>
<protein>
    <submittedName>
        <fullName evidence="6">Xylulose kinase</fullName>
        <ecNumber evidence="6">2.7.1.17</ecNumber>
    </submittedName>
</protein>
<dbReference type="InterPro" id="IPR043129">
    <property type="entry name" value="ATPase_NBD"/>
</dbReference>
<evidence type="ECO:0000313" key="6">
    <source>
        <dbReference type="EMBL" id="CUN45155.1"/>
    </source>
</evidence>
<dbReference type="EMBL" id="CYZH01000001">
    <property type="protein sequence ID" value="CUN45155.1"/>
    <property type="molecule type" value="Genomic_DNA"/>
</dbReference>
<evidence type="ECO:0000256" key="2">
    <source>
        <dbReference type="ARBA" id="ARBA00022679"/>
    </source>
</evidence>
<dbReference type="EC" id="2.7.1.17" evidence="6"/>
<dbReference type="PANTHER" id="PTHR43095">
    <property type="entry name" value="SUGAR KINASE"/>
    <property type="match status" value="1"/>
</dbReference>
<feature type="domain" description="Carbohydrate kinase FGGY N-terminal" evidence="4">
    <location>
        <begin position="15"/>
        <end position="261"/>
    </location>
</feature>
<dbReference type="InterPro" id="IPR050406">
    <property type="entry name" value="FGGY_Carb_Kinase"/>
</dbReference>
<dbReference type="AlphaFoldDB" id="A0A173X3L6"/>
<dbReference type="GO" id="GO:0004856">
    <property type="term" value="F:D-xylulokinase activity"/>
    <property type="evidence" value="ECO:0007669"/>
    <property type="project" value="UniProtKB-EC"/>
</dbReference>
<gene>
    <name evidence="6" type="primary">xylB_1</name>
    <name evidence="6" type="ORF">ERS852397_00253</name>
</gene>
<evidence type="ECO:0000259" key="5">
    <source>
        <dbReference type="Pfam" id="PF02782"/>
    </source>
</evidence>
<evidence type="ECO:0000259" key="4">
    <source>
        <dbReference type="Pfam" id="PF00370"/>
    </source>
</evidence>
<dbReference type="InterPro" id="IPR018484">
    <property type="entry name" value="FGGY_N"/>
</dbReference>
<dbReference type="STRING" id="338188.ERS852397_00253"/>
<dbReference type="Gene3D" id="3.30.420.40">
    <property type="match status" value="2"/>
</dbReference>
<evidence type="ECO:0000313" key="7">
    <source>
        <dbReference type="Proteomes" id="UP000095517"/>
    </source>
</evidence>
<dbReference type="Proteomes" id="UP000095517">
    <property type="component" value="Unassembled WGS sequence"/>
</dbReference>
<comment type="similarity">
    <text evidence="1">Belongs to the FGGY kinase family.</text>
</comment>
<accession>A0A173X3L6</accession>
<dbReference type="CDD" id="cd07809">
    <property type="entry name" value="ASKHA_NBD_FGGY_BaXK-like"/>
    <property type="match status" value="1"/>
</dbReference>
<dbReference type="SUPFAM" id="SSF53067">
    <property type="entry name" value="Actin-like ATPase domain"/>
    <property type="match status" value="2"/>
</dbReference>
<evidence type="ECO:0000256" key="3">
    <source>
        <dbReference type="ARBA" id="ARBA00022777"/>
    </source>
</evidence>